<evidence type="ECO:0000313" key="2">
    <source>
        <dbReference type="Proteomes" id="UP001367922"/>
    </source>
</evidence>
<comment type="caution">
    <text evidence="1">The sequence shown here is derived from an EMBL/GenBank/DDBJ whole genome shotgun (WGS) entry which is preliminary data.</text>
</comment>
<protein>
    <submittedName>
        <fullName evidence="1">GYD domain-containing protein</fullName>
    </submittedName>
</protein>
<evidence type="ECO:0000313" key="1">
    <source>
        <dbReference type="EMBL" id="MEI4830693.1"/>
    </source>
</evidence>
<dbReference type="Pfam" id="PF08734">
    <property type="entry name" value="GYD"/>
    <property type="match status" value="1"/>
</dbReference>
<accession>A0ABU8FXP3</accession>
<sequence>MQKYILLAKFTREGNVNIKNISERFSNLHKNYERFGGRILTAYAIVGEYDMVITFEAPDTLAVKKIDLAGKLPGMVETKIFPLLDMDEFQQLVIEI</sequence>
<dbReference type="RefSeq" id="WP_336483002.1">
    <property type="nucleotide sequence ID" value="NZ_JBAWSV010000004.1"/>
</dbReference>
<gene>
    <name evidence="1" type="ORF">WAX78_14660</name>
</gene>
<organism evidence="1 2">
    <name type="scientific">Bacillus yunxiaonensis</name>
    <dbReference type="NCBI Taxonomy" id="3127665"/>
    <lineage>
        <taxon>Bacteria</taxon>
        <taxon>Bacillati</taxon>
        <taxon>Bacillota</taxon>
        <taxon>Bacilli</taxon>
        <taxon>Bacillales</taxon>
        <taxon>Bacillaceae</taxon>
        <taxon>Bacillus</taxon>
    </lineage>
</organism>
<reference evidence="1 2" key="1">
    <citation type="submission" date="2024-01" db="EMBL/GenBank/DDBJ databases">
        <title>Seven novel Bacillus-like species.</title>
        <authorList>
            <person name="Liu G."/>
        </authorList>
    </citation>
    <scope>NUCLEOTIDE SEQUENCE [LARGE SCALE GENOMIC DNA]</scope>
    <source>
        <strain evidence="1 2">FJAT-53711</strain>
    </source>
</reference>
<name>A0ABU8FXP3_9BACI</name>
<dbReference type="Proteomes" id="UP001367922">
    <property type="component" value="Unassembled WGS sequence"/>
</dbReference>
<keyword evidence="2" id="KW-1185">Reference proteome</keyword>
<dbReference type="EMBL" id="JBAWSV010000004">
    <property type="protein sequence ID" value="MEI4830693.1"/>
    <property type="molecule type" value="Genomic_DNA"/>
</dbReference>
<dbReference type="InterPro" id="IPR014845">
    <property type="entry name" value="GYD/TTHA1554"/>
</dbReference>
<proteinExistence type="predicted"/>